<protein>
    <submittedName>
        <fullName evidence="1">DUF4352 domain-containing protein</fullName>
    </submittedName>
</protein>
<name>A0ACD4R687_9BACI</name>
<evidence type="ECO:0000313" key="2">
    <source>
        <dbReference type="Proteomes" id="UP001226091"/>
    </source>
</evidence>
<keyword evidence="2" id="KW-1185">Reference proteome</keyword>
<dbReference type="EMBL" id="CP126116">
    <property type="protein sequence ID" value="WHZ55977.1"/>
    <property type="molecule type" value="Genomic_DNA"/>
</dbReference>
<reference evidence="2" key="1">
    <citation type="journal article" date="2025" name="Aquaculture">
        <title>Assessment of the bioflocculant production and safety properties of Metabacillus hrfriensis sp. nov. based on phenotypic and whole-genome sequencing analysis.</title>
        <authorList>
            <person name="Zhang R."/>
            <person name="Zhao Z."/>
            <person name="Luo L."/>
            <person name="Wang S."/>
            <person name="Guo K."/>
            <person name="Xu W."/>
        </authorList>
    </citation>
    <scope>NUCLEOTIDE SEQUENCE [LARGE SCALE GENOMIC DNA]</scope>
    <source>
        <strain evidence="2">CT-WN-B3</strain>
    </source>
</reference>
<gene>
    <name evidence="1" type="ORF">QLQ22_14790</name>
</gene>
<sequence>MKKLWTLLSLTLILTACQAQASAPKDAAEEEKETVSEPSANKQSTNDIYVPNPQITDDRELLEVGQTFKDDKGAAELKAIKKVNETYQVGDVELMIHDVKIIEHTPAYSMIDFFHSFTHEETFNIVKVNIEVKNTSDQPVFFSPLAVLETNTGEHKDWESDIYLEELNGELAANGSKRGNIGFILDHSDKEIKSIKILTSDLLNQEQQIEEKAQEINIKF</sequence>
<evidence type="ECO:0000313" key="1">
    <source>
        <dbReference type="EMBL" id="WHZ55977.1"/>
    </source>
</evidence>
<accession>A0ACD4R687</accession>
<dbReference type="Proteomes" id="UP001226091">
    <property type="component" value="Chromosome"/>
</dbReference>
<organism evidence="1 2">
    <name type="scientific">Metabacillus hrfriensis</name>
    <dbReference type="NCBI Taxonomy" id="3048891"/>
    <lineage>
        <taxon>Bacteria</taxon>
        <taxon>Bacillati</taxon>
        <taxon>Bacillota</taxon>
        <taxon>Bacilli</taxon>
        <taxon>Bacillales</taxon>
        <taxon>Bacillaceae</taxon>
        <taxon>Metabacillus</taxon>
    </lineage>
</organism>
<proteinExistence type="predicted"/>